<name>A0AAW0KYV8_QUESU</name>
<dbReference type="EMBL" id="PKMF04000192">
    <property type="protein sequence ID" value="KAK7844075.1"/>
    <property type="molecule type" value="Genomic_DNA"/>
</dbReference>
<sequence length="144" mass="16246">MPYKVFVKMLDRKTSSLRYLPQKPHAVRLPFHAASTNGHFKLPFPPLTPEASSKPFSTEVLHWLSDLKEANRLLSSRILLGSNFSNLGSNFKVTTGIFRKESIGMAIPITNNCGTEQLSLLLVRRWGQSVKLAGKKPQEKWVKN</sequence>
<protein>
    <submittedName>
        <fullName evidence="1">Uncharacterized protein</fullName>
    </submittedName>
</protein>
<reference evidence="1 2" key="1">
    <citation type="journal article" date="2018" name="Sci. Data">
        <title>The draft genome sequence of cork oak.</title>
        <authorList>
            <person name="Ramos A.M."/>
            <person name="Usie A."/>
            <person name="Barbosa P."/>
            <person name="Barros P.M."/>
            <person name="Capote T."/>
            <person name="Chaves I."/>
            <person name="Simoes F."/>
            <person name="Abreu I."/>
            <person name="Carrasquinho I."/>
            <person name="Faro C."/>
            <person name="Guimaraes J.B."/>
            <person name="Mendonca D."/>
            <person name="Nobrega F."/>
            <person name="Rodrigues L."/>
            <person name="Saibo N.J.M."/>
            <person name="Varela M.C."/>
            <person name="Egas C."/>
            <person name="Matos J."/>
            <person name="Miguel C.M."/>
            <person name="Oliveira M.M."/>
            <person name="Ricardo C.P."/>
            <person name="Goncalves S."/>
        </authorList>
    </citation>
    <scope>NUCLEOTIDE SEQUENCE [LARGE SCALE GENOMIC DNA]</scope>
    <source>
        <strain evidence="2">cv. HL8</strain>
    </source>
</reference>
<proteinExistence type="predicted"/>
<keyword evidence="2" id="KW-1185">Reference proteome</keyword>
<dbReference type="Proteomes" id="UP000237347">
    <property type="component" value="Unassembled WGS sequence"/>
</dbReference>
<comment type="caution">
    <text evidence="1">The sequence shown here is derived from an EMBL/GenBank/DDBJ whole genome shotgun (WGS) entry which is preliminary data.</text>
</comment>
<gene>
    <name evidence="1" type="ORF">CFP56_011680</name>
</gene>
<evidence type="ECO:0000313" key="1">
    <source>
        <dbReference type="EMBL" id="KAK7844075.1"/>
    </source>
</evidence>
<organism evidence="1 2">
    <name type="scientific">Quercus suber</name>
    <name type="common">Cork oak</name>
    <dbReference type="NCBI Taxonomy" id="58331"/>
    <lineage>
        <taxon>Eukaryota</taxon>
        <taxon>Viridiplantae</taxon>
        <taxon>Streptophyta</taxon>
        <taxon>Embryophyta</taxon>
        <taxon>Tracheophyta</taxon>
        <taxon>Spermatophyta</taxon>
        <taxon>Magnoliopsida</taxon>
        <taxon>eudicotyledons</taxon>
        <taxon>Gunneridae</taxon>
        <taxon>Pentapetalae</taxon>
        <taxon>rosids</taxon>
        <taxon>fabids</taxon>
        <taxon>Fagales</taxon>
        <taxon>Fagaceae</taxon>
        <taxon>Quercus</taxon>
    </lineage>
</organism>
<evidence type="ECO:0000313" key="2">
    <source>
        <dbReference type="Proteomes" id="UP000237347"/>
    </source>
</evidence>
<accession>A0AAW0KYV8</accession>
<dbReference type="AlphaFoldDB" id="A0AAW0KYV8"/>